<feature type="signal peptide" evidence="1">
    <location>
        <begin position="1"/>
        <end position="19"/>
    </location>
</feature>
<evidence type="ECO:0000313" key="4">
    <source>
        <dbReference type="Proteomes" id="UP001251528"/>
    </source>
</evidence>
<evidence type="ECO:0000256" key="1">
    <source>
        <dbReference type="SAM" id="SignalP"/>
    </source>
</evidence>
<dbReference type="InterPro" id="IPR036514">
    <property type="entry name" value="SGNH_hydro_sf"/>
</dbReference>
<evidence type="ECO:0000313" key="3">
    <source>
        <dbReference type="EMBL" id="KAK2594664.1"/>
    </source>
</evidence>
<dbReference type="InterPro" id="IPR037460">
    <property type="entry name" value="SEST-like"/>
</dbReference>
<dbReference type="Gene3D" id="3.40.50.1110">
    <property type="entry name" value="SGNH hydrolase"/>
    <property type="match status" value="1"/>
</dbReference>
<feature type="domain" description="SGNH hydrolase-type esterase" evidence="2">
    <location>
        <begin position="58"/>
        <end position="198"/>
    </location>
</feature>
<dbReference type="Proteomes" id="UP001251528">
    <property type="component" value="Unassembled WGS sequence"/>
</dbReference>
<dbReference type="SUPFAM" id="SSF52266">
    <property type="entry name" value="SGNH hydrolase"/>
    <property type="match status" value="1"/>
</dbReference>
<dbReference type="CDD" id="cd01823">
    <property type="entry name" value="SEST_like"/>
    <property type="match status" value="1"/>
</dbReference>
<dbReference type="GO" id="GO:0016788">
    <property type="term" value="F:hydrolase activity, acting on ester bonds"/>
    <property type="evidence" value="ECO:0007669"/>
    <property type="project" value="InterPro"/>
</dbReference>
<organism evidence="3 4">
    <name type="scientific">Conoideocrella luteorostrata</name>
    <dbReference type="NCBI Taxonomy" id="1105319"/>
    <lineage>
        <taxon>Eukaryota</taxon>
        <taxon>Fungi</taxon>
        <taxon>Dikarya</taxon>
        <taxon>Ascomycota</taxon>
        <taxon>Pezizomycotina</taxon>
        <taxon>Sordariomycetes</taxon>
        <taxon>Hypocreomycetidae</taxon>
        <taxon>Hypocreales</taxon>
        <taxon>Clavicipitaceae</taxon>
        <taxon>Conoideocrella</taxon>
    </lineage>
</organism>
<dbReference type="Pfam" id="PF13472">
    <property type="entry name" value="Lipase_GDSL_2"/>
    <property type="match status" value="1"/>
</dbReference>
<keyword evidence="1" id="KW-0732">Signal</keyword>
<dbReference type="AlphaFoldDB" id="A0AAJ0CN38"/>
<dbReference type="Pfam" id="PF18647">
    <property type="entry name" value="Fungal_lectin_2"/>
    <property type="match status" value="1"/>
</dbReference>
<sequence length="675" mass="75902">MSLSSRLAGLLAISSAVQAYIPSLRNSHDAAVSISLGQEHSRRANDPADFSWVKRWAAIGDSYTAGIGSGVATGNMLYEELSITLPNGLISGHGDWYCARYDMSYPMIMDRLLGGQVEDFQYLACSGDRSQQIYQQAKQLKGSLDLVVMTAGGNDLCLAGIISSCILLSSRAHDECETVISKAEANAKNIIKGNIKDILYALNDKMNKDGVVVVNGYAEFFNTDNEDCANQSWDFFWWLKPIRSVEKLTLERRKRFNKLVTSINGAIAEAVNEAAADDSKIKYKVGFADWNKWVYEGVDGQMCSTKSNGDYPDPNQPDMQFIKPDTHPWFNWADDIRTELRRRGPSKNERRVLENMRAQYENKFKLDERIYDSPLYKSVNPPAIARSILSRRDPQAPGCPGDDSWDKTRGLGLPNKIGANFHPNENGHLTIASFALAEAMDLRSLVLGVGSPSCERKDQFKCWSGDKSKAYAMADRLDAHYEDFCNSVKQPDHTTGWHFDKSYDEGTPDEHWFHIGLSDSAGDFDKGECIESMKALIHNCDTNSKMNWKFGGQYVRGEHTYEVNIKRHNRPYPPPNEAVGRCEGWYKVFFGSYEIEGGGFSTWDYGQKTMIPNMNGCYGLGTTKWKFDYYDEPTKDGYEWKATFHTPIWVRARCFNNNKVVKGAGGWTNGCKGND</sequence>
<proteinExistence type="predicted"/>
<dbReference type="PANTHER" id="PTHR37981:SF1">
    <property type="entry name" value="SGNH HYDROLASE-TYPE ESTERASE DOMAIN-CONTAINING PROTEIN"/>
    <property type="match status" value="1"/>
</dbReference>
<accession>A0AAJ0CN38</accession>
<dbReference type="EMBL" id="JASWJB010000160">
    <property type="protein sequence ID" value="KAK2594664.1"/>
    <property type="molecule type" value="Genomic_DNA"/>
</dbReference>
<keyword evidence="4" id="KW-1185">Reference proteome</keyword>
<comment type="caution">
    <text evidence="3">The sequence shown here is derived from an EMBL/GenBank/DDBJ whole genome shotgun (WGS) entry which is preliminary data.</text>
</comment>
<dbReference type="GO" id="GO:0006629">
    <property type="term" value="P:lipid metabolic process"/>
    <property type="evidence" value="ECO:0007669"/>
    <property type="project" value="TreeGrafter"/>
</dbReference>
<name>A0AAJ0CN38_9HYPO</name>
<dbReference type="PANTHER" id="PTHR37981">
    <property type="entry name" value="LIPASE 2"/>
    <property type="match status" value="1"/>
</dbReference>
<feature type="chain" id="PRO_5042585556" description="SGNH hydrolase-type esterase domain-containing protein" evidence="1">
    <location>
        <begin position="20"/>
        <end position="675"/>
    </location>
</feature>
<evidence type="ECO:0000259" key="2">
    <source>
        <dbReference type="Pfam" id="PF13472"/>
    </source>
</evidence>
<gene>
    <name evidence="3" type="ORF">QQS21_007640</name>
</gene>
<protein>
    <recommendedName>
        <fullName evidence="2">SGNH hydrolase-type esterase domain-containing protein</fullName>
    </recommendedName>
</protein>
<reference evidence="3" key="1">
    <citation type="submission" date="2023-06" db="EMBL/GenBank/DDBJ databases">
        <title>Conoideocrella luteorostrata (Hypocreales: Clavicipitaceae), a potential biocontrol fungus for elongate hemlock scale in United States Christmas tree production areas.</title>
        <authorList>
            <person name="Barrett H."/>
            <person name="Lovett B."/>
            <person name="Macias A.M."/>
            <person name="Stajich J.E."/>
            <person name="Kasson M.T."/>
        </authorList>
    </citation>
    <scope>NUCLEOTIDE SEQUENCE</scope>
    <source>
        <strain evidence="3">ARSEF 14590</strain>
    </source>
</reference>
<dbReference type="InterPro" id="IPR013830">
    <property type="entry name" value="SGNH_hydro"/>
</dbReference>